<evidence type="ECO:0008006" key="3">
    <source>
        <dbReference type="Google" id="ProtNLM"/>
    </source>
</evidence>
<dbReference type="EMBL" id="JAJBMB010000004">
    <property type="protein sequence ID" value="MCB5445705.1"/>
    <property type="molecule type" value="Genomic_DNA"/>
</dbReference>
<sequence length="110" mass="13455">MTRGKKFNVFMEHVTIDYPTLMKYRKILDDYIKKHDLWDVNTRECWLFDLIDFKLQGNAGLCYRSIRMLESHWGFDSDNDDIDFYIIRHMRELQKKIIEEEKEKAQTEAE</sequence>
<gene>
    <name evidence="1" type="ORF">LIP50_05745</name>
</gene>
<organism evidence="1 2">
    <name type="scientific">Intestinibacter bartlettii</name>
    <dbReference type="NCBI Taxonomy" id="261299"/>
    <lineage>
        <taxon>Bacteria</taxon>
        <taxon>Bacillati</taxon>
        <taxon>Bacillota</taxon>
        <taxon>Clostridia</taxon>
        <taxon>Peptostreptococcales</taxon>
        <taxon>Peptostreptococcaceae</taxon>
        <taxon>Intestinibacter</taxon>
    </lineage>
</organism>
<evidence type="ECO:0000313" key="2">
    <source>
        <dbReference type="Proteomes" id="UP001299409"/>
    </source>
</evidence>
<accession>A0ABS8CW53</accession>
<keyword evidence="2" id="KW-1185">Reference proteome</keyword>
<reference evidence="1 2" key="1">
    <citation type="submission" date="2021-10" db="EMBL/GenBank/DDBJ databases">
        <title>Collection of gut derived symbiotic bacterial strains cultured from healthy donors.</title>
        <authorList>
            <person name="Lin H."/>
            <person name="Littmann E."/>
            <person name="Claire K."/>
            <person name="Pamer E."/>
        </authorList>
    </citation>
    <scope>NUCLEOTIDE SEQUENCE [LARGE SCALE GENOMIC DNA]</scope>
    <source>
        <strain evidence="1 2">MSK.17.68</strain>
    </source>
</reference>
<comment type="caution">
    <text evidence="1">The sequence shown here is derived from an EMBL/GenBank/DDBJ whole genome shotgun (WGS) entry which is preliminary data.</text>
</comment>
<dbReference type="RefSeq" id="WP_226913854.1">
    <property type="nucleotide sequence ID" value="NZ_BAABXU010000001.1"/>
</dbReference>
<name>A0ABS8CW53_9FIRM</name>
<proteinExistence type="predicted"/>
<evidence type="ECO:0000313" key="1">
    <source>
        <dbReference type="EMBL" id="MCB5445705.1"/>
    </source>
</evidence>
<protein>
    <recommendedName>
        <fullName evidence="3">Phage protein</fullName>
    </recommendedName>
</protein>
<dbReference type="Proteomes" id="UP001299409">
    <property type="component" value="Unassembled WGS sequence"/>
</dbReference>